<keyword evidence="3 7" id="KW-1133">Transmembrane helix</keyword>
<dbReference type="PANTHER" id="PTHR30518:SF2">
    <property type="entry name" value="ENDOLYTIC MUREIN TRANSGLYCOSYLASE"/>
    <property type="match status" value="1"/>
</dbReference>
<keyword evidence="1 7" id="KW-1003">Cell membrane</keyword>
<dbReference type="GO" id="GO:0009252">
    <property type="term" value="P:peptidoglycan biosynthetic process"/>
    <property type="evidence" value="ECO:0007669"/>
    <property type="project" value="UniProtKB-UniRule"/>
</dbReference>
<dbReference type="Pfam" id="PF02618">
    <property type="entry name" value="YceG"/>
    <property type="match status" value="1"/>
</dbReference>
<feature type="transmembrane region" description="Helical" evidence="7">
    <location>
        <begin position="76"/>
        <end position="97"/>
    </location>
</feature>
<evidence type="ECO:0000313" key="10">
    <source>
        <dbReference type="Proteomes" id="UP000234545"/>
    </source>
</evidence>
<sequence length="425" mass="45891">MTTPNSQRPPFPRRRDVQGRAGTQASHQRTQTPPATPQSNGLPLFETVTSETTGMRSRRLEVERRRARRRKRHRRIRAFIILAIVIALLGGAAVYAVRQLTAPSSSFSQLDDDYPGPGSGSVEVTIDVGETGAEIGQLLVDADVVKSVAAFIRSYEANKAAVMIRPGTYTLKMQMRASDAVAALLDDANRSDNTVTVTPGQTKAEIAERISSVTDFSFDDVTAAFEDASAIGLPDVAGGNVEGWLAPGSYEVASSDTPVTLVAQMVANTISTLDSAGVAEDQREIVLNKASILEREVNIDEYLPKVARVIENRLANTENETRGLLQMDSTVLYGVGKTGGVPTASDLLDENPYNTYLHKGIPPSPIAQPSEAAIKAVMHPADGDWLYYVTIDLDTGETVFASTLADHEANQKKFKDYCEAHPGKC</sequence>
<evidence type="ECO:0000256" key="5">
    <source>
        <dbReference type="ARBA" id="ARBA00023239"/>
    </source>
</evidence>
<evidence type="ECO:0000256" key="4">
    <source>
        <dbReference type="ARBA" id="ARBA00023136"/>
    </source>
</evidence>
<comment type="subcellular location">
    <subcellularLocation>
        <location evidence="7">Cell membrane</location>
        <topology evidence="7">Single-pass membrane protein</topology>
    </subcellularLocation>
</comment>
<dbReference type="InterPro" id="IPR003770">
    <property type="entry name" value="MLTG-like"/>
</dbReference>
<keyword evidence="5 7" id="KW-0456">Lyase</keyword>
<dbReference type="Proteomes" id="UP000234545">
    <property type="component" value="Unassembled WGS sequence"/>
</dbReference>
<comment type="caution">
    <text evidence="9">The sequence shown here is derived from an EMBL/GenBank/DDBJ whole genome shotgun (WGS) entry which is preliminary data.</text>
</comment>
<protein>
    <recommendedName>
        <fullName evidence="7">Endolytic murein transglycosylase</fullName>
        <ecNumber evidence="7">4.2.2.29</ecNumber>
    </recommendedName>
    <alternativeName>
        <fullName evidence="7">Peptidoglycan lytic transglycosylase</fullName>
    </alternativeName>
    <alternativeName>
        <fullName evidence="7">Peptidoglycan polymerization terminase</fullName>
    </alternativeName>
</protein>
<dbReference type="Gene3D" id="3.30.1490.480">
    <property type="entry name" value="Endolytic murein transglycosylase"/>
    <property type="match status" value="1"/>
</dbReference>
<dbReference type="PANTHER" id="PTHR30518">
    <property type="entry name" value="ENDOLYTIC MUREIN TRANSGLYCOSYLASE"/>
    <property type="match status" value="1"/>
</dbReference>
<evidence type="ECO:0000256" key="7">
    <source>
        <dbReference type="HAMAP-Rule" id="MF_02065"/>
    </source>
</evidence>
<dbReference type="EMBL" id="PKKJ01000002">
    <property type="protein sequence ID" value="PKY66559.1"/>
    <property type="molecule type" value="Genomic_DNA"/>
</dbReference>
<organism evidence="9 10">
    <name type="scientific">Schaalia turicensis</name>
    <dbReference type="NCBI Taxonomy" id="131111"/>
    <lineage>
        <taxon>Bacteria</taxon>
        <taxon>Bacillati</taxon>
        <taxon>Actinomycetota</taxon>
        <taxon>Actinomycetes</taxon>
        <taxon>Actinomycetales</taxon>
        <taxon>Actinomycetaceae</taxon>
        <taxon>Schaalia</taxon>
    </lineage>
</organism>
<gene>
    <name evidence="7" type="primary">mltG</name>
    <name evidence="9" type="ORF">CYJ25_03220</name>
</gene>
<evidence type="ECO:0000256" key="8">
    <source>
        <dbReference type="SAM" id="MobiDB-lite"/>
    </source>
</evidence>
<dbReference type="RefSeq" id="WP_101627771.1">
    <property type="nucleotide sequence ID" value="NZ_PKKJ01000002.1"/>
</dbReference>
<name>A0A2I1I632_9ACTO</name>
<dbReference type="OrthoDB" id="9814591at2"/>
<feature type="region of interest" description="Disordered" evidence="8">
    <location>
        <begin position="1"/>
        <end position="68"/>
    </location>
</feature>
<dbReference type="HAMAP" id="MF_02065">
    <property type="entry name" value="MltG"/>
    <property type="match status" value="1"/>
</dbReference>
<keyword evidence="2 7" id="KW-0812">Transmembrane</keyword>
<proteinExistence type="inferred from homology"/>
<evidence type="ECO:0000256" key="2">
    <source>
        <dbReference type="ARBA" id="ARBA00022692"/>
    </source>
</evidence>
<feature type="compositionally biased region" description="Polar residues" evidence="8">
    <location>
        <begin position="21"/>
        <end position="55"/>
    </location>
</feature>
<keyword evidence="6 7" id="KW-0961">Cell wall biogenesis/degradation</keyword>
<dbReference type="GO" id="GO:0008932">
    <property type="term" value="F:lytic endotransglycosylase activity"/>
    <property type="evidence" value="ECO:0007669"/>
    <property type="project" value="UniProtKB-UniRule"/>
</dbReference>
<dbReference type="AlphaFoldDB" id="A0A2I1I632"/>
<keyword evidence="4 7" id="KW-0472">Membrane</keyword>
<accession>A0A2I1I632</accession>
<evidence type="ECO:0000256" key="6">
    <source>
        <dbReference type="ARBA" id="ARBA00023316"/>
    </source>
</evidence>
<feature type="site" description="Important for catalytic activity" evidence="7">
    <location>
        <position position="296"/>
    </location>
</feature>
<dbReference type="GO" id="GO:0071555">
    <property type="term" value="P:cell wall organization"/>
    <property type="evidence" value="ECO:0007669"/>
    <property type="project" value="UniProtKB-KW"/>
</dbReference>
<dbReference type="NCBIfam" id="TIGR00247">
    <property type="entry name" value="endolytic transglycosylase MltG"/>
    <property type="match status" value="1"/>
</dbReference>
<evidence type="ECO:0000256" key="3">
    <source>
        <dbReference type="ARBA" id="ARBA00022989"/>
    </source>
</evidence>
<comment type="catalytic activity">
    <reaction evidence="7">
        <text>a peptidoglycan chain = a peptidoglycan chain with N-acetyl-1,6-anhydromuramyl-[peptide] at the reducing end + a peptidoglycan chain with N-acetylglucosamine at the non-reducing end.</text>
        <dbReference type="EC" id="4.2.2.29"/>
    </reaction>
</comment>
<evidence type="ECO:0000256" key="1">
    <source>
        <dbReference type="ARBA" id="ARBA00022475"/>
    </source>
</evidence>
<reference evidence="9 10" key="1">
    <citation type="submission" date="2017-12" db="EMBL/GenBank/DDBJ databases">
        <title>Phylogenetic diversity of female urinary microbiome.</title>
        <authorList>
            <person name="Thomas-White K."/>
            <person name="Wolfe A.J."/>
        </authorList>
    </citation>
    <scope>NUCLEOTIDE SEQUENCE [LARGE SCALE GENOMIC DNA]</scope>
    <source>
        <strain evidence="9 10">UMB0250</strain>
    </source>
</reference>
<comment type="similarity">
    <text evidence="7">Belongs to the transglycosylase MltG family.</text>
</comment>
<dbReference type="EC" id="4.2.2.29" evidence="7"/>
<evidence type="ECO:0000313" key="9">
    <source>
        <dbReference type="EMBL" id="PKY66559.1"/>
    </source>
</evidence>
<dbReference type="GO" id="GO:0005886">
    <property type="term" value="C:plasma membrane"/>
    <property type="evidence" value="ECO:0007669"/>
    <property type="project" value="UniProtKB-SubCell"/>
</dbReference>
<comment type="function">
    <text evidence="7">Functions as a peptidoglycan terminase that cleaves nascent peptidoglycan strands endolytically to terminate their elongation.</text>
</comment>